<accession>A0ABV6PAG2</accession>
<comment type="caution">
    <text evidence="1">The sequence shown here is derived from an EMBL/GenBank/DDBJ whole genome shotgun (WGS) entry which is preliminary data.</text>
</comment>
<dbReference type="RefSeq" id="WP_377458291.1">
    <property type="nucleotide sequence ID" value="NZ_JBHLUB010000021.1"/>
</dbReference>
<sequence>MTNELLCYMVGVMKVNRRPIRFMYDYCDQPFFELGALDSEPNGGPIEYLYATAPQELVTRLDAWVRFMDQHFDFEAGFTGTEEQRKHADQEYFALAQGLRDAGFTNIHFDMWW</sequence>
<protein>
    <submittedName>
        <fullName evidence="1">Uncharacterized protein</fullName>
    </submittedName>
</protein>
<evidence type="ECO:0000313" key="2">
    <source>
        <dbReference type="Proteomes" id="UP001589862"/>
    </source>
</evidence>
<dbReference type="EMBL" id="JBHLUB010000021">
    <property type="protein sequence ID" value="MFC0581601.1"/>
    <property type="molecule type" value="Genomic_DNA"/>
</dbReference>
<gene>
    <name evidence="1" type="ORF">ACFFFR_04265</name>
</gene>
<name>A0ABV6PAG2_9MICC</name>
<dbReference type="Proteomes" id="UP001589862">
    <property type="component" value="Unassembled WGS sequence"/>
</dbReference>
<keyword evidence="2" id="KW-1185">Reference proteome</keyword>
<organism evidence="1 2">
    <name type="scientific">Micrococcoides hystricis</name>
    <dbReference type="NCBI Taxonomy" id="1572761"/>
    <lineage>
        <taxon>Bacteria</taxon>
        <taxon>Bacillati</taxon>
        <taxon>Actinomycetota</taxon>
        <taxon>Actinomycetes</taxon>
        <taxon>Micrococcales</taxon>
        <taxon>Micrococcaceae</taxon>
        <taxon>Micrococcoides</taxon>
    </lineage>
</organism>
<reference evidence="1 2" key="1">
    <citation type="submission" date="2024-09" db="EMBL/GenBank/DDBJ databases">
        <authorList>
            <person name="Sun Q."/>
            <person name="Mori K."/>
        </authorList>
    </citation>
    <scope>NUCLEOTIDE SEQUENCE [LARGE SCALE GENOMIC DNA]</scope>
    <source>
        <strain evidence="1 2">NCAIM B.02604</strain>
    </source>
</reference>
<evidence type="ECO:0000313" key="1">
    <source>
        <dbReference type="EMBL" id="MFC0581601.1"/>
    </source>
</evidence>
<proteinExistence type="predicted"/>